<keyword evidence="1" id="KW-1133">Transmembrane helix</keyword>
<sequence length="202" mass="21308">MTIKILLVLAAGILSGLYIMDPSFYGATDILLDIGLSLLLFFVGIDIGSNKKVFDHLREMGFKIILVPFSAAVGCVAGGIAVAFIFGMPLLEGAAVAAGFGWYSLAPVLIAPYSAELSAIAFLTNVFREILAIVFISYTASYIGFFETVGLGGATSMDTTLPIITRNTNAETAVVAFVSGMVMSLLVPVLVPLIVSILQLQM</sequence>
<dbReference type="PANTHER" id="PTHR35804:SF1">
    <property type="entry name" value="LYSINE EXPORTER LYSO"/>
    <property type="match status" value="1"/>
</dbReference>
<protein>
    <recommendedName>
        <fullName evidence="4">Lysine exporter LysO family protein</fullName>
    </recommendedName>
</protein>
<dbReference type="PANTHER" id="PTHR35804">
    <property type="entry name" value="LYSINE EXPORTER LYSO"/>
    <property type="match status" value="1"/>
</dbReference>
<dbReference type="InterPro" id="IPR005642">
    <property type="entry name" value="LysO"/>
</dbReference>
<reference evidence="2 3" key="1">
    <citation type="submission" date="2016-11" db="EMBL/GenBank/DDBJ databases">
        <authorList>
            <person name="Jaros S."/>
            <person name="Januszkiewicz K."/>
            <person name="Wedrychowicz H."/>
        </authorList>
    </citation>
    <scope>NUCLEOTIDE SEQUENCE [LARGE SCALE GENOMIC DNA]</scope>
    <source>
        <strain evidence="2 3">DSM 17477</strain>
    </source>
</reference>
<feature type="transmembrane region" description="Helical" evidence="1">
    <location>
        <begin position="5"/>
        <end position="24"/>
    </location>
</feature>
<evidence type="ECO:0000256" key="1">
    <source>
        <dbReference type="SAM" id="Phobius"/>
    </source>
</evidence>
<keyword evidence="3" id="KW-1185">Reference proteome</keyword>
<proteinExistence type="predicted"/>
<dbReference type="Proteomes" id="UP000184052">
    <property type="component" value="Unassembled WGS sequence"/>
</dbReference>
<name>A0A1M6JE94_9FIRM</name>
<accession>A0A1M6JE94</accession>
<dbReference type="RefSeq" id="WP_073050001.1">
    <property type="nucleotide sequence ID" value="NZ_FQZL01000021.1"/>
</dbReference>
<keyword evidence="1" id="KW-0472">Membrane</keyword>
<gene>
    <name evidence="2" type="ORF">SAMN02745751_02591</name>
</gene>
<dbReference type="GO" id="GO:0005886">
    <property type="term" value="C:plasma membrane"/>
    <property type="evidence" value="ECO:0007669"/>
    <property type="project" value="TreeGrafter"/>
</dbReference>
<keyword evidence="1" id="KW-0812">Transmembrane</keyword>
<feature type="transmembrane region" description="Helical" evidence="1">
    <location>
        <begin position="60"/>
        <end position="88"/>
    </location>
</feature>
<dbReference type="Pfam" id="PF03956">
    <property type="entry name" value="Lys_export"/>
    <property type="match status" value="1"/>
</dbReference>
<dbReference type="EMBL" id="FQZL01000021">
    <property type="protein sequence ID" value="SHJ44985.1"/>
    <property type="molecule type" value="Genomic_DNA"/>
</dbReference>
<feature type="transmembrane region" description="Helical" evidence="1">
    <location>
        <begin position="174"/>
        <end position="198"/>
    </location>
</feature>
<feature type="transmembrane region" description="Helical" evidence="1">
    <location>
        <begin position="130"/>
        <end position="154"/>
    </location>
</feature>
<dbReference type="AlphaFoldDB" id="A0A1M6JE94"/>
<organism evidence="2 3">
    <name type="scientific">Dethiosulfatibacter aminovorans DSM 17477</name>
    <dbReference type="NCBI Taxonomy" id="1121476"/>
    <lineage>
        <taxon>Bacteria</taxon>
        <taxon>Bacillati</taxon>
        <taxon>Bacillota</taxon>
        <taxon>Tissierellia</taxon>
        <taxon>Dethiosulfatibacter</taxon>
    </lineage>
</organism>
<evidence type="ECO:0000313" key="3">
    <source>
        <dbReference type="Proteomes" id="UP000184052"/>
    </source>
</evidence>
<dbReference type="GO" id="GO:0015661">
    <property type="term" value="F:L-lysine efflux transmembrane transporter activity"/>
    <property type="evidence" value="ECO:0007669"/>
    <property type="project" value="InterPro"/>
</dbReference>
<evidence type="ECO:0008006" key="4">
    <source>
        <dbReference type="Google" id="ProtNLM"/>
    </source>
</evidence>
<evidence type="ECO:0000313" key="2">
    <source>
        <dbReference type="EMBL" id="SHJ44985.1"/>
    </source>
</evidence>
<feature type="transmembrane region" description="Helical" evidence="1">
    <location>
        <begin position="100"/>
        <end position="123"/>
    </location>
</feature>
<dbReference type="STRING" id="1121476.SAMN02745751_02591"/>